<protein>
    <recommendedName>
        <fullName evidence="1">SET domain-containing protein</fullName>
    </recommendedName>
</protein>
<dbReference type="GO" id="GO:0006357">
    <property type="term" value="P:regulation of transcription by RNA polymerase II"/>
    <property type="evidence" value="ECO:0007669"/>
    <property type="project" value="TreeGrafter"/>
</dbReference>
<dbReference type="GO" id="GO:0005700">
    <property type="term" value="C:polytene chromosome"/>
    <property type="evidence" value="ECO:0007669"/>
    <property type="project" value="TreeGrafter"/>
</dbReference>
<evidence type="ECO:0000313" key="2">
    <source>
        <dbReference type="EMBL" id="KAJ7382815.1"/>
    </source>
</evidence>
<dbReference type="SMART" id="SM00317">
    <property type="entry name" value="SET"/>
    <property type="match status" value="1"/>
</dbReference>
<dbReference type="PANTHER" id="PTHR46167">
    <property type="entry name" value="N-LYSINE METHYLTRANSFERASE KMT5A"/>
    <property type="match status" value="1"/>
</dbReference>
<dbReference type="EMBL" id="MU825914">
    <property type="protein sequence ID" value="KAJ7382815.1"/>
    <property type="molecule type" value="Genomic_DNA"/>
</dbReference>
<dbReference type="PANTHER" id="PTHR46167:SF1">
    <property type="entry name" value="N-LYSINE METHYLTRANSFERASE KMT5A"/>
    <property type="match status" value="1"/>
</dbReference>
<dbReference type="GO" id="GO:0005634">
    <property type="term" value="C:nucleus"/>
    <property type="evidence" value="ECO:0007669"/>
    <property type="project" value="TreeGrafter"/>
</dbReference>
<feature type="domain" description="SET" evidence="1">
    <location>
        <begin position="17"/>
        <end position="147"/>
    </location>
</feature>
<organism evidence="2 3">
    <name type="scientific">Desmophyllum pertusum</name>
    <dbReference type="NCBI Taxonomy" id="174260"/>
    <lineage>
        <taxon>Eukaryota</taxon>
        <taxon>Metazoa</taxon>
        <taxon>Cnidaria</taxon>
        <taxon>Anthozoa</taxon>
        <taxon>Hexacorallia</taxon>
        <taxon>Scleractinia</taxon>
        <taxon>Caryophylliina</taxon>
        <taxon>Caryophylliidae</taxon>
        <taxon>Desmophyllum</taxon>
    </lineage>
</organism>
<comment type="caution">
    <text evidence="2">The sequence shown here is derived from an EMBL/GenBank/DDBJ whole genome shotgun (WGS) entry which is preliminary data.</text>
</comment>
<keyword evidence="3" id="KW-1185">Reference proteome</keyword>
<dbReference type="InterPro" id="IPR046341">
    <property type="entry name" value="SET_dom_sf"/>
</dbReference>
<dbReference type="Proteomes" id="UP001163046">
    <property type="component" value="Unassembled WGS sequence"/>
</dbReference>
<dbReference type="PROSITE" id="PS50280">
    <property type="entry name" value="SET"/>
    <property type="match status" value="1"/>
</dbReference>
<reference evidence="2" key="1">
    <citation type="submission" date="2023-01" db="EMBL/GenBank/DDBJ databases">
        <title>Genome assembly of the deep-sea coral Lophelia pertusa.</title>
        <authorList>
            <person name="Herrera S."/>
            <person name="Cordes E."/>
        </authorList>
    </citation>
    <scope>NUCLEOTIDE SEQUENCE</scope>
    <source>
        <strain evidence="2">USNM1676648</strain>
        <tissue evidence="2">Polyp</tissue>
    </source>
</reference>
<dbReference type="Gene3D" id="2.170.270.10">
    <property type="entry name" value="SET domain"/>
    <property type="match status" value="1"/>
</dbReference>
<dbReference type="InterPro" id="IPR001214">
    <property type="entry name" value="SET_dom"/>
</dbReference>
<dbReference type="InterPro" id="IPR051760">
    <property type="entry name" value="KMT5A"/>
</dbReference>
<dbReference type="AlphaFoldDB" id="A0A9X0D0Z0"/>
<dbReference type="OrthoDB" id="5963368at2759"/>
<dbReference type="Pfam" id="PF00856">
    <property type="entry name" value="SET"/>
    <property type="match status" value="1"/>
</dbReference>
<accession>A0A9X0D0Z0</accession>
<name>A0A9X0D0Z0_9CNID</name>
<dbReference type="GO" id="GO:0042799">
    <property type="term" value="F:histone H4K20 methyltransferase activity"/>
    <property type="evidence" value="ECO:0007669"/>
    <property type="project" value="TreeGrafter"/>
</dbReference>
<evidence type="ECO:0000313" key="3">
    <source>
        <dbReference type="Proteomes" id="UP001163046"/>
    </source>
</evidence>
<proteinExistence type="predicted"/>
<sequence length="162" mass="18322">MAERIQHYMSLDPKPAPPIELHDVPSDPRGAGICAFAARDILKSEIICEYEGEVISLEEAKRREIIYQEQGNVCALMVLESKGSQIAIDPYRGNMTGSELTWGATINHSRNNANVKPFVADKHSTPRVFFVALHDIPETVEFLWNYNDTDWALYSNSQTLRQ</sequence>
<dbReference type="SUPFAM" id="SSF82199">
    <property type="entry name" value="SET domain"/>
    <property type="match status" value="1"/>
</dbReference>
<gene>
    <name evidence="2" type="ORF">OS493_032776</name>
</gene>
<evidence type="ECO:0000259" key="1">
    <source>
        <dbReference type="PROSITE" id="PS50280"/>
    </source>
</evidence>
<dbReference type="GO" id="GO:0043516">
    <property type="term" value="P:regulation of DNA damage response, signal transduction by p53 class mediator"/>
    <property type="evidence" value="ECO:0007669"/>
    <property type="project" value="TreeGrafter"/>
</dbReference>